<dbReference type="Pfam" id="PF03547">
    <property type="entry name" value="Mem_trans"/>
    <property type="match status" value="1"/>
</dbReference>
<dbReference type="PANTHER" id="PTHR36838:SF3">
    <property type="entry name" value="TRANSPORTER AUXIN EFFLUX CARRIER EC FAMILY"/>
    <property type="match status" value="1"/>
</dbReference>
<feature type="transmembrane region" description="Helical" evidence="7">
    <location>
        <begin position="284"/>
        <end position="306"/>
    </location>
</feature>
<keyword evidence="2" id="KW-0813">Transport</keyword>
<evidence type="ECO:0000256" key="2">
    <source>
        <dbReference type="ARBA" id="ARBA00022448"/>
    </source>
</evidence>
<dbReference type="GO" id="GO:0016020">
    <property type="term" value="C:membrane"/>
    <property type="evidence" value="ECO:0007669"/>
    <property type="project" value="UniProtKB-SubCell"/>
</dbReference>
<evidence type="ECO:0000256" key="7">
    <source>
        <dbReference type="SAM" id="Phobius"/>
    </source>
</evidence>
<dbReference type="GO" id="GO:0055085">
    <property type="term" value="P:transmembrane transport"/>
    <property type="evidence" value="ECO:0007669"/>
    <property type="project" value="InterPro"/>
</dbReference>
<evidence type="ECO:0000256" key="6">
    <source>
        <dbReference type="ARBA" id="ARBA00023136"/>
    </source>
</evidence>
<feature type="transmembrane region" description="Helical" evidence="7">
    <location>
        <begin position="251"/>
        <end position="272"/>
    </location>
</feature>
<organism evidence="9 10">
    <name type="scientific">Clostridium neonatale</name>
    <dbReference type="NCBI Taxonomy" id="137838"/>
    <lineage>
        <taxon>Bacteria</taxon>
        <taxon>Bacillati</taxon>
        <taxon>Bacillota</taxon>
        <taxon>Clostridia</taxon>
        <taxon>Eubacteriales</taxon>
        <taxon>Clostridiaceae</taxon>
        <taxon>Clostridium</taxon>
    </lineage>
</organism>
<comment type="subcellular location">
    <subcellularLocation>
        <location evidence="1">Membrane</location>
        <topology evidence="1">Multi-pass membrane protein</topology>
    </subcellularLocation>
</comment>
<reference evidence="9 10" key="1">
    <citation type="submission" date="2018-06" db="EMBL/GenBank/DDBJ databases">
        <authorList>
            <consortium name="IHU Genomes"/>
        </authorList>
    </citation>
    <scope>NUCLEOTIDE SEQUENCE [LARGE SCALE GENOMIC DNA]</scope>
    <source>
        <strain evidence="9 10">NEC25</strain>
    </source>
</reference>
<feature type="transmembrane region" description="Helical" evidence="7">
    <location>
        <begin position="6"/>
        <end position="22"/>
    </location>
</feature>
<dbReference type="RefSeq" id="WP_159115904.1">
    <property type="nucleotide sequence ID" value="NZ_CAKJVE010000004.1"/>
</dbReference>
<feature type="transmembrane region" description="Helical" evidence="7">
    <location>
        <begin position="189"/>
        <end position="212"/>
    </location>
</feature>
<protein>
    <recommendedName>
        <fullName evidence="11">Transporter</fullName>
    </recommendedName>
</protein>
<feature type="transmembrane region" description="Helical" evidence="7">
    <location>
        <begin position="163"/>
        <end position="183"/>
    </location>
</feature>
<dbReference type="EMBL" id="UWJD01000001">
    <property type="protein sequence ID" value="VCT83675.1"/>
    <property type="molecule type" value="Genomic_DNA"/>
</dbReference>
<dbReference type="InterPro" id="IPR004776">
    <property type="entry name" value="Mem_transp_PIN-like"/>
</dbReference>
<evidence type="ECO:0000256" key="4">
    <source>
        <dbReference type="ARBA" id="ARBA00022692"/>
    </source>
</evidence>
<evidence type="ECO:0000313" key="10">
    <source>
        <dbReference type="Proteomes" id="UP000431451"/>
    </source>
</evidence>
<reference evidence="8" key="2">
    <citation type="submission" date="2021-10" db="EMBL/GenBank/DDBJ databases">
        <authorList>
            <person name="Mesa V."/>
        </authorList>
    </citation>
    <scope>NUCLEOTIDE SEQUENCE</scope>
    <source>
        <strain evidence="8">CC3_PB</strain>
    </source>
</reference>
<evidence type="ECO:0000256" key="3">
    <source>
        <dbReference type="ARBA" id="ARBA00022475"/>
    </source>
</evidence>
<sequence length="307" mass="33891">MIAIFFKASIFIFVFALAYVLKRKGFFRKDDYKVLNKIMVNITLPGTVLSAFGNFQKSSVLYLVVLIALACNIFLLFVGYFASRKKDNPTKAFYMLNTPDYNIGAFAMPFAQNFFGPLGVITTCMFDMGNAIMCTGGSYMLTSSIIDIDKGQRITAKQVAKKLFSSVPFDTYLIMFAITFIGIKLPVELINFVAPIGNAHAFVSMFMIGLMLEINVEPKFIKEVFKVLEIRYIFAAILAYVFYFHTPFELVIRQALTVVAFAPASIVASSFTEKAGGSSVQASLAVSISILISVVIMTVLMLGMGIG</sequence>
<dbReference type="EMBL" id="CAKJVE010000004">
    <property type="protein sequence ID" value="CAG9709691.1"/>
    <property type="molecule type" value="Genomic_DNA"/>
</dbReference>
<feature type="transmembrane region" description="Helical" evidence="7">
    <location>
        <begin position="224"/>
        <end position="245"/>
    </location>
</feature>
<evidence type="ECO:0000313" key="9">
    <source>
        <dbReference type="EMBL" id="VCT83675.1"/>
    </source>
</evidence>
<dbReference type="Proteomes" id="UP000789738">
    <property type="component" value="Unassembled WGS sequence"/>
</dbReference>
<feature type="transmembrane region" description="Helical" evidence="7">
    <location>
        <begin position="59"/>
        <end position="82"/>
    </location>
</feature>
<dbReference type="AlphaFoldDB" id="A0A650LRK7"/>
<evidence type="ECO:0000313" key="8">
    <source>
        <dbReference type="EMBL" id="CAG9709691.1"/>
    </source>
</evidence>
<name>A0A650LRK7_9CLOT</name>
<evidence type="ECO:0000256" key="1">
    <source>
        <dbReference type="ARBA" id="ARBA00004141"/>
    </source>
</evidence>
<accession>A0A650LRK7</accession>
<keyword evidence="5 7" id="KW-1133">Transmembrane helix</keyword>
<keyword evidence="6 7" id="KW-0472">Membrane</keyword>
<evidence type="ECO:0000256" key="5">
    <source>
        <dbReference type="ARBA" id="ARBA00022989"/>
    </source>
</evidence>
<gene>
    <name evidence="8" type="ORF">CNEO_44335</name>
    <name evidence="9" type="ORF">CNEONATNEC25_01272</name>
</gene>
<dbReference type="Proteomes" id="UP000431451">
    <property type="component" value="Unassembled WGS sequence"/>
</dbReference>
<evidence type="ECO:0008006" key="11">
    <source>
        <dbReference type="Google" id="ProtNLM"/>
    </source>
</evidence>
<feature type="transmembrane region" description="Helical" evidence="7">
    <location>
        <begin position="34"/>
        <end position="53"/>
    </location>
</feature>
<proteinExistence type="predicted"/>
<keyword evidence="3" id="KW-1003">Cell membrane</keyword>
<dbReference type="PANTHER" id="PTHR36838">
    <property type="entry name" value="AUXIN EFFLUX CARRIER FAMILY PROTEIN"/>
    <property type="match status" value="1"/>
</dbReference>
<keyword evidence="4 7" id="KW-0812">Transmembrane</keyword>